<protein>
    <submittedName>
        <fullName evidence="1">Uncharacterized protein</fullName>
    </submittedName>
</protein>
<proteinExistence type="predicted"/>
<reference evidence="1" key="1">
    <citation type="journal article" date="2020" name="Stud. Mycol.">
        <title>101 Dothideomycetes genomes: a test case for predicting lifestyles and emergence of pathogens.</title>
        <authorList>
            <person name="Haridas S."/>
            <person name="Albert R."/>
            <person name="Binder M."/>
            <person name="Bloem J."/>
            <person name="Labutti K."/>
            <person name="Salamov A."/>
            <person name="Andreopoulos B."/>
            <person name="Baker S."/>
            <person name="Barry K."/>
            <person name="Bills G."/>
            <person name="Bluhm B."/>
            <person name="Cannon C."/>
            <person name="Castanera R."/>
            <person name="Culley D."/>
            <person name="Daum C."/>
            <person name="Ezra D."/>
            <person name="Gonzalez J."/>
            <person name="Henrissat B."/>
            <person name="Kuo A."/>
            <person name="Liang C."/>
            <person name="Lipzen A."/>
            <person name="Lutzoni F."/>
            <person name="Magnuson J."/>
            <person name="Mondo S."/>
            <person name="Nolan M."/>
            <person name="Ohm R."/>
            <person name="Pangilinan J."/>
            <person name="Park H.-J."/>
            <person name="Ramirez L."/>
            <person name="Alfaro M."/>
            <person name="Sun H."/>
            <person name="Tritt A."/>
            <person name="Yoshinaga Y."/>
            <person name="Zwiers L.-H."/>
            <person name="Turgeon B."/>
            <person name="Goodwin S."/>
            <person name="Spatafora J."/>
            <person name="Crous P."/>
            <person name="Grigoriev I."/>
        </authorList>
    </citation>
    <scope>NUCLEOTIDE SEQUENCE</scope>
    <source>
        <strain evidence="1">CBS 690.94</strain>
    </source>
</reference>
<sequence length="159" mass="17474">MCACCLCKGSLQCLNRHMMSVAFKQPQQASTDCKRYPQQGRRRGGWVCCGPGGESRLHALRNLMNPGLLANRNRVRPFPAQLRSRSSLAHFLLRPSPSLLSTVSQEAPVTVSEELPVLSRHPIPPTDAISINQSINRAFCASRPFEVFAPPPPKPTASD</sequence>
<evidence type="ECO:0000313" key="2">
    <source>
        <dbReference type="Proteomes" id="UP000799764"/>
    </source>
</evidence>
<organism evidence="1 2">
    <name type="scientific">Karstenula rhodostoma CBS 690.94</name>
    <dbReference type="NCBI Taxonomy" id="1392251"/>
    <lineage>
        <taxon>Eukaryota</taxon>
        <taxon>Fungi</taxon>
        <taxon>Dikarya</taxon>
        <taxon>Ascomycota</taxon>
        <taxon>Pezizomycotina</taxon>
        <taxon>Dothideomycetes</taxon>
        <taxon>Pleosporomycetidae</taxon>
        <taxon>Pleosporales</taxon>
        <taxon>Massarineae</taxon>
        <taxon>Didymosphaeriaceae</taxon>
        <taxon>Karstenula</taxon>
    </lineage>
</organism>
<comment type="caution">
    <text evidence="1">The sequence shown here is derived from an EMBL/GenBank/DDBJ whole genome shotgun (WGS) entry which is preliminary data.</text>
</comment>
<evidence type="ECO:0000313" key="1">
    <source>
        <dbReference type="EMBL" id="KAF2442315.1"/>
    </source>
</evidence>
<keyword evidence="2" id="KW-1185">Reference proteome</keyword>
<name>A0A9P4PC75_9PLEO</name>
<accession>A0A9P4PC75</accession>
<dbReference type="Proteomes" id="UP000799764">
    <property type="component" value="Unassembled WGS sequence"/>
</dbReference>
<dbReference type="EMBL" id="MU001504">
    <property type="protein sequence ID" value="KAF2442315.1"/>
    <property type="molecule type" value="Genomic_DNA"/>
</dbReference>
<gene>
    <name evidence="1" type="ORF">P171DRAFT_65527</name>
</gene>
<dbReference type="AlphaFoldDB" id="A0A9P4PC75"/>